<dbReference type="SMART" id="SM00368">
    <property type="entry name" value="LRR_RI"/>
    <property type="match status" value="4"/>
</dbReference>
<dbReference type="RefSeq" id="XP_001031808.2">
    <property type="nucleotide sequence ID" value="XM_001031808.2"/>
</dbReference>
<dbReference type="KEGG" id="tet:TTHERM_00723300"/>
<dbReference type="PANTHER" id="PTHR24114">
    <property type="entry name" value="LEUCINE RICH REPEAT FAMILY PROTEIN"/>
    <property type="match status" value="1"/>
</dbReference>
<evidence type="ECO:0008006" key="4">
    <source>
        <dbReference type="Google" id="ProtNLM"/>
    </source>
</evidence>
<feature type="region of interest" description="Disordered" evidence="1">
    <location>
        <begin position="17"/>
        <end position="51"/>
    </location>
</feature>
<dbReference type="GeneID" id="7833924"/>
<sequence>MNLSEIKNQFKDVKSPRFRESNAFSQQVKGTKKKSIPNSLPRSPELFGSTNNSFYQNGLPLSPKIQLSQNEKVINILDQSGILLSKPAWMLSGTVTNKRTKNYKNNINLNIVSKFNLDDKKKIPKLTPVLITHQTQTEPDEKAKNESVHKYSEGKELPDYKQYGGPFNIAHIPEEGVQVELDQSEIEIIDKIANFETQDDDPLKVKMSCFTEIKQNLVKNEADYYDQFKNLNHIIEAEKFFQGNKVSSYSEMLQKIQNNKLFPKTLGLVKSNIQSQYQSNASSRRNSEILNKYDQNQKLQTQGAIESSRSIALSINTPKNKNNLSRMTSISFSQKPSSKNIQQPLERTNSQYFNLISSAINKIQAQQIGSLGNLKRSESYMNFQSRQDSPINSPMNIDKIIKTSKFRKGSFSIAKNNFTAEIQNMNLGSNKFIENEKQQEEIDASLDKKQETQSKKKIPFFMKLKSQNKNKQGNFSQDFSKEFYQKQQILTEASERFIPINRQNTQQSISSRSEIIMNNYKKNNSNSRYPMNSEYMEEEQLNLNYFSINDKQVDVVSTVVSEGKKYKVIKLSKNRITNEGLSNFLQNLPSNIKKIDISYNSFSHVGIIPLINRISKSEFTQLQEINIEGNNLGDKSISKLLTSLYDYTKLLKLNISKNSLTIDSIPYLVNLITQSSCIQELYLKWNKFKSESGQKIAEALMENDTIKVLDLSYNSLGISNNQKCQFSKTFAKLIEKDSDCSIIHIDISYNQINFQESSIISEALKKNFTILGFHFNGNCGFIDKSGFLIPTKDVSNLLSPLESKIQGVRRLEQSSLMIEATQDNCWICQGWEEKKFIWRPMISGQVQVEPIFVHISTEQYTPKKLEKEINGNLVYYVYRGMFPPNTKINYFFTSNGHCLFAKEQTNEEINLTNIQISYSDETTLIPQIQIVNTFTTNKNNQIIDESNYQIKIKSKPRVQIFKYPKPELKELQIIWNLSQSLFYEYQNENDEQLIEQCFEFDIRYSQIEHYIMNDFLSFKRTIRKYYKQIKDVFKYYSSYKPFLGEKWTIPIEVFIQLLSSGPIEIIDEKYLKKCSIAVIFDQTNQNEKKNNNIPPKQLARHNFLLAILRVAEIKYLQSGLAQDHKTAFEMLFEKGFQQVCNQVQCEHLWRINNLWNQEVDLVLQYYKPLINYLFNKDLRQLTVAFYLVTTQVDCINKYKHLYLNLLEFYEAVARLANLLIIYPVGFDFLDESTLCYFKDMDICCKLESMLVKIFQKRKNETKTLSEITVSQTSLFDQKIRQFIQQKQIFKPITQNNQEQAQTITTNIQLQVSSLKRQSIVLPTPIDYAQSTFQHSNPQIFNTDDKCSETFDSVKSNFVNGQLVRRSGSMTQNFKSIYFQPSPQQEKYSIDMQDSIRMSQNIKQII</sequence>
<dbReference type="EMBL" id="GG662432">
    <property type="protein sequence ID" value="EAR84145.2"/>
    <property type="molecule type" value="Genomic_DNA"/>
</dbReference>
<dbReference type="Gene3D" id="3.80.10.10">
    <property type="entry name" value="Ribonuclease Inhibitor"/>
    <property type="match status" value="1"/>
</dbReference>
<protein>
    <recommendedName>
        <fullName evidence="4">Leucine Rich Repeat family protein</fullName>
    </recommendedName>
</protein>
<dbReference type="OrthoDB" id="120976at2759"/>
<dbReference type="InterPro" id="IPR032675">
    <property type="entry name" value="LRR_dom_sf"/>
</dbReference>
<dbReference type="InParanoid" id="I7M638"/>
<dbReference type="SUPFAM" id="SSF52047">
    <property type="entry name" value="RNI-like"/>
    <property type="match status" value="1"/>
</dbReference>
<dbReference type="Proteomes" id="UP000009168">
    <property type="component" value="Unassembled WGS sequence"/>
</dbReference>
<gene>
    <name evidence="2" type="ORF">TTHERM_00723300</name>
</gene>
<evidence type="ECO:0000313" key="2">
    <source>
        <dbReference type="EMBL" id="EAR84145.2"/>
    </source>
</evidence>
<dbReference type="PANTHER" id="PTHR24114:SF2">
    <property type="entry name" value="F-BOX DOMAIN-CONTAINING PROTEIN-RELATED"/>
    <property type="match status" value="1"/>
</dbReference>
<dbReference type="InterPro" id="IPR052394">
    <property type="entry name" value="LRR-containing"/>
</dbReference>
<evidence type="ECO:0000313" key="3">
    <source>
        <dbReference type="Proteomes" id="UP000009168"/>
    </source>
</evidence>
<accession>I7M638</accession>
<dbReference type="eggNOG" id="KOG4308">
    <property type="taxonomic scope" value="Eukaryota"/>
</dbReference>
<reference evidence="3" key="1">
    <citation type="journal article" date="2006" name="PLoS Biol.">
        <title>Macronuclear genome sequence of the ciliate Tetrahymena thermophila, a model eukaryote.</title>
        <authorList>
            <person name="Eisen J.A."/>
            <person name="Coyne R.S."/>
            <person name="Wu M."/>
            <person name="Wu D."/>
            <person name="Thiagarajan M."/>
            <person name="Wortman J.R."/>
            <person name="Badger J.H."/>
            <person name="Ren Q."/>
            <person name="Amedeo P."/>
            <person name="Jones K.M."/>
            <person name="Tallon L.J."/>
            <person name="Delcher A.L."/>
            <person name="Salzberg S.L."/>
            <person name="Silva J.C."/>
            <person name="Haas B.J."/>
            <person name="Majoros W.H."/>
            <person name="Farzad M."/>
            <person name="Carlton J.M."/>
            <person name="Smith R.K. Jr."/>
            <person name="Garg J."/>
            <person name="Pearlman R.E."/>
            <person name="Karrer K.M."/>
            <person name="Sun L."/>
            <person name="Manning G."/>
            <person name="Elde N.C."/>
            <person name="Turkewitz A.P."/>
            <person name="Asai D.J."/>
            <person name="Wilkes D.E."/>
            <person name="Wang Y."/>
            <person name="Cai H."/>
            <person name="Collins K."/>
            <person name="Stewart B.A."/>
            <person name="Lee S.R."/>
            <person name="Wilamowska K."/>
            <person name="Weinberg Z."/>
            <person name="Ruzzo W.L."/>
            <person name="Wloga D."/>
            <person name="Gaertig J."/>
            <person name="Frankel J."/>
            <person name="Tsao C.-C."/>
            <person name="Gorovsky M.A."/>
            <person name="Keeling P.J."/>
            <person name="Waller R.F."/>
            <person name="Patron N.J."/>
            <person name="Cherry J.M."/>
            <person name="Stover N.A."/>
            <person name="Krieger C.J."/>
            <person name="del Toro C."/>
            <person name="Ryder H.F."/>
            <person name="Williamson S.C."/>
            <person name="Barbeau R.A."/>
            <person name="Hamilton E.P."/>
            <person name="Orias E."/>
        </authorList>
    </citation>
    <scope>NUCLEOTIDE SEQUENCE [LARGE SCALE GENOMIC DNA]</scope>
    <source>
        <strain evidence="3">SB210</strain>
    </source>
</reference>
<evidence type="ECO:0000256" key="1">
    <source>
        <dbReference type="SAM" id="MobiDB-lite"/>
    </source>
</evidence>
<proteinExistence type="predicted"/>
<keyword evidence="3" id="KW-1185">Reference proteome</keyword>
<name>I7M638_TETTS</name>
<organism evidence="2 3">
    <name type="scientific">Tetrahymena thermophila (strain SB210)</name>
    <dbReference type="NCBI Taxonomy" id="312017"/>
    <lineage>
        <taxon>Eukaryota</taxon>
        <taxon>Sar</taxon>
        <taxon>Alveolata</taxon>
        <taxon>Ciliophora</taxon>
        <taxon>Intramacronucleata</taxon>
        <taxon>Oligohymenophorea</taxon>
        <taxon>Hymenostomatida</taxon>
        <taxon>Tetrahymenina</taxon>
        <taxon>Tetrahymenidae</taxon>
        <taxon>Tetrahymena</taxon>
    </lineage>
</organism>